<feature type="chain" id="PRO_5034851670" description="Repeat protein" evidence="1">
    <location>
        <begin position="30"/>
        <end position="1102"/>
    </location>
</feature>
<reference evidence="2 3" key="1">
    <citation type="submission" date="2019-02" db="EMBL/GenBank/DDBJ databases">
        <authorList>
            <consortium name="Pathogen Informatics"/>
        </authorList>
    </citation>
    <scope>NUCLEOTIDE SEQUENCE [LARGE SCALE GENOMIC DNA]</scope>
    <source>
        <strain evidence="2 3">3012STDY7089603</strain>
    </source>
</reference>
<dbReference type="EMBL" id="CAACYI010000001">
    <property type="protein sequence ID" value="VFB17045.1"/>
    <property type="molecule type" value="Genomic_DNA"/>
</dbReference>
<dbReference type="Proteomes" id="UP000377798">
    <property type="component" value="Unassembled WGS sequence"/>
</dbReference>
<keyword evidence="3" id="KW-1185">Reference proteome</keyword>
<name>A0A8H2MG69_9FIRM</name>
<evidence type="ECO:0000313" key="2">
    <source>
        <dbReference type="EMBL" id="VFB17045.1"/>
    </source>
</evidence>
<keyword evidence="1" id="KW-0732">Signal</keyword>
<evidence type="ECO:0008006" key="4">
    <source>
        <dbReference type="Google" id="ProtNLM"/>
    </source>
</evidence>
<accession>A0A8H2MG69</accession>
<gene>
    <name evidence="2" type="ORF">NCTC13150_01628</name>
</gene>
<dbReference type="AlphaFoldDB" id="A0A8H2MG69"/>
<comment type="caution">
    <text evidence="2">The sequence shown here is derived from an EMBL/GenBank/DDBJ whole genome shotgun (WGS) entry which is preliminary data.</text>
</comment>
<evidence type="ECO:0000256" key="1">
    <source>
        <dbReference type="SAM" id="SignalP"/>
    </source>
</evidence>
<feature type="signal peptide" evidence="1">
    <location>
        <begin position="1"/>
        <end position="29"/>
    </location>
</feature>
<organism evidence="2 3">
    <name type="scientific">Urinicoccus massiliensis</name>
    <dbReference type="NCBI Taxonomy" id="1723382"/>
    <lineage>
        <taxon>Bacteria</taxon>
        <taxon>Bacillati</taxon>
        <taxon>Bacillota</taxon>
        <taxon>Tissierellia</taxon>
        <taxon>Tissierellales</taxon>
        <taxon>Peptoniphilaceae</taxon>
        <taxon>Urinicoccus</taxon>
    </lineage>
</organism>
<protein>
    <recommendedName>
        <fullName evidence="4">Repeat protein</fullName>
    </recommendedName>
</protein>
<dbReference type="RefSeq" id="WP_131749684.1">
    <property type="nucleotide sequence ID" value="NZ_CAACYI010000001.1"/>
</dbReference>
<sequence>MRKPEFKKRSLSLLLALLMIFSTMNVAFAAGFPTENPKTQTVESELIARNGKLRGKLRLPKKEKPVLRMFQAFARAPQRTPAKAPAFGQTTVKVNIAKHGIGTNPFNFDAVFGTSPNTKVTLINWDTEGKQEATFNKGTQSVTFDNPVSMEDMTNDVYGIEFEGTNVAGKITFEESAPSYDGKTNITTFTLDLYQVRNTDVIVKTVDANGTESTNPTTAATNGKIKLTAGNVNETIDIPTGSDVTETVKSINTRNKDDINSGLNFTFEGTENGVLVDKANKKVYKPEVKVDPDGLKPTEITFTEKPIVTETEPKINDPEHPGTQITDPDYVKVTFAKGDHGTIAENKTYYVFKGVTMASTLTPPTVTPNTGWTHNGWNPVLATKYDAEKEHVAQYKYTGEDVVPQPGDDKPDVPADFVLVEFKAGEHGTLEGTTKYWVNPEAGKTLADVTKPTVTANDNYKFTGWDKADTTAITGKLEVTAQYKAKVVTENPNDEENYAHVTFTTTKGTVTGQAEYWVLKNEKVEFTAPTVNMGEITDYTFKAWDPVVKTTYAEDTVHKATFDYKGSDVVPQPGEDKPDVPADFVLVEFKAGEHGTLEGTTKYWVNPEAGKTLADVTKPTVTANDNYKFTGWDKADTTAITGKLEVTAQYKAKVVTENPNDEENYAHVTFTTTKGTVTGQAEYWVLKNEKVEFTAPTVNMGEITDYTFKAWDPVVKTTYAEDTVHKATFDYKGSDVVPQPGEDKPDVPADFVLVEFKAGEHGTLEGTTKYWVNPEAGKTLKDVKKPSVTANDNYKFTGWDKADTTAITGKLEVTAQYSQNPSIVANPVQKYDEATDAQYIEGVLPKGKTLPAGATVELVVKKGDSYEKVNVPVTTEGGVIKVDAKNENIKHDGTYYFAITEEGKTTSYSDKPVTIDKQGPTLGTSGNEITLAQDAYGYQVKISAEAKDNAGILRVYAETDKDGGYYKQEANETTANLTDSIQNQLGAGKEFTVTAVDKFGNKTFVKKTAEATKTPIMIKAERPLDGDDFIYVTTDVGASLEIKVIGANKEQVFTMTHTQGQASEEIKLVGTDGAFKLTKGQRVKVKASIAGKEDNTLTIRVR</sequence>
<evidence type="ECO:0000313" key="3">
    <source>
        <dbReference type="Proteomes" id="UP000377798"/>
    </source>
</evidence>
<proteinExistence type="predicted"/>